<evidence type="ECO:0000313" key="3">
    <source>
        <dbReference type="Proteomes" id="UP001341840"/>
    </source>
</evidence>
<keyword evidence="3" id="KW-1185">Reference proteome</keyword>
<sequence length="108" mass="11927">SKSLSQKKFVFLHASFSTRFYTRSIGSRNDLPSRLQTAGTDGSQRTDTDNGALVAEPWREGCSGHTPATFPPMGTQTVSAYCNSHELPRRTTGNLTKEHPPPYAQRTK</sequence>
<comment type="caution">
    <text evidence="2">The sequence shown here is derived from an EMBL/GenBank/DDBJ whole genome shotgun (WGS) entry which is preliminary data.</text>
</comment>
<feature type="region of interest" description="Disordered" evidence="1">
    <location>
        <begin position="83"/>
        <end position="108"/>
    </location>
</feature>
<name>A0ABU6VUK3_9FABA</name>
<gene>
    <name evidence="2" type="ORF">PIB30_097115</name>
</gene>
<protein>
    <submittedName>
        <fullName evidence="2">Uncharacterized protein</fullName>
    </submittedName>
</protein>
<dbReference type="EMBL" id="JASCZI010153394">
    <property type="protein sequence ID" value="MED6177316.1"/>
    <property type="molecule type" value="Genomic_DNA"/>
</dbReference>
<feature type="region of interest" description="Disordered" evidence="1">
    <location>
        <begin position="26"/>
        <end position="50"/>
    </location>
</feature>
<feature type="non-terminal residue" evidence="2">
    <location>
        <position position="1"/>
    </location>
</feature>
<organism evidence="2 3">
    <name type="scientific">Stylosanthes scabra</name>
    <dbReference type="NCBI Taxonomy" id="79078"/>
    <lineage>
        <taxon>Eukaryota</taxon>
        <taxon>Viridiplantae</taxon>
        <taxon>Streptophyta</taxon>
        <taxon>Embryophyta</taxon>
        <taxon>Tracheophyta</taxon>
        <taxon>Spermatophyta</taxon>
        <taxon>Magnoliopsida</taxon>
        <taxon>eudicotyledons</taxon>
        <taxon>Gunneridae</taxon>
        <taxon>Pentapetalae</taxon>
        <taxon>rosids</taxon>
        <taxon>fabids</taxon>
        <taxon>Fabales</taxon>
        <taxon>Fabaceae</taxon>
        <taxon>Papilionoideae</taxon>
        <taxon>50 kb inversion clade</taxon>
        <taxon>dalbergioids sensu lato</taxon>
        <taxon>Dalbergieae</taxon>
        <taxon>Pterocarpus clade</taxon>
        <taxon>Stylosanthes</taxon>
    </lineage>
</organism>
<dbReference type="Proteomes" id="UP001341840">
    <property type="component" value="Unassembled WGS sequence"/>
</dbReference>
<evidence type="ECO:0000256" key="1">
    <source>
        <dbReference type="SAM" id="MobiDB-lite"/>
    </source>
</evidence>
<proteinExistence type="predicted"/>
<accession>A0ABU6VUK3</accession>
<feature type="non-terminal residue" evidence="2">
    <location>
        <position position="108"/>
    </location>
</feature>
<evidence type="ECO:0000313" key="2">
    <source>
        <dbReference type="EMBL" id="MED6177316.1"/>
    </source>
</evidence>
<reference evidence="2 3" key="1">
    <citation type="journal article" date="2023" name="Plants (Basel)">
        <title>Bridging the Gap: Combining Genomics and Transcriptomics Approaches to Understand Stylosanthes scabra, an Orphan Legume from the Brazilian Caatinga.</title>
        <authorList>
            <person name="Ferreira-Neto J.R.C."/>
            <person name="da Silva M.D."/>
            <person name="Binneck E."/>
            <person name="de Melo N.F."/>
            <person name="da Silva R.H."/>
            <person name="de Melo A.L.T.M."/>
            <person name="Pandolfi V."/>
            <person name="Bustamante F.O."/>
            <person name="Brasileiro-Vidal A.C."/>
            <person name="Benko-Iseppon A.M."/>
        </authorList>
    </citation>
    <scope>NUCLEOTIDE SEQUENCE [LARGE SCALE GENOMIC DNA]</scope>
    <source>
        <tissue evidence="2">Leaves</tissue>
    </source>
</reference>
<feature type="compositionally biased region" description="Polar residues" evidence="1">
    <location>
        <begin position="34"/>
        <end position="45"/>
    </location>
</feature>